<evidence type="ECO:0000313" key="2">
    <source>
        <dbReference type="Proteomes" id="UP001234297"/>
    </source>
</evidence>
<evidence type="ECO:0000313" key="1">
    <source>
        <dbReference type="EMBL" id="KAJ8644143.1"/>
    </source>
</evidence>
<gene>
    <name evidence="1" type="ORF">MRB53_005891</name>
</gene>
<sequence>MVSAINSVVRWHRLRAIRAKELDGASTLGLFSGGPSSLEVSAWRCRTPVLGGEVGAGVDALAAAEDVHVGAEAGATPVDKGARGAWPPITRASRSATSTGGRRLYISSSSSKLEES</sequence>
<dbReference type="Proteomes" id="UP001234297">
    <property type="component" value="Chromosome 2"/>
</dbReference>
<proteinExistence type="predicted"/>
<dbReference type="EMBL" id="CM056810">
    <property type="protein sequence ID" value="KAJ8644143.1"/>
    <property type="molecule type" value="Genomic_DNA"/>
</dbReference>
<protein>
    <submittedName>
        <fullName evidence="1">Uncharacterized protein</fullName>
    </submittedName>
</protein>
<organism evidence="1 2">
    <name type="scientific">Persea americana</name>
    <name type="common">Avocado</name>
    <dbReference type="NCBI Taxonomy" id="3435"/>
    <lineage>
        <taxon>Eukaryota</taxon>
        <taxon>Viridiplantae</taxon>
        <taxon>Streptophyta</taxon>
        <taxon>Embryophyta</taxon>
        <taxon>Tracheophyta</taxon>
        <taxon>Spermatophyta</taxon>
        <taxon>Magnoliopsida</taxon>
        <taxon>Magnoliidae</taxon>
        <taxon>Laurales</taxon>
        <taxon>Lauraceae</taxon>
        <taxon>Persea</taxon>
    </lineage>
</organism>
<reference evidence="1 2" key="1">
    <citation type="journal article" date="2022" name="Hortic Res">
        <title>A haplotype resolved chromosomal level avocado genome allows analysis of novel avocado genes.</title>
        <authorList>
            <person name="Nath O."/>
            <person name="Fletcher S.J."/>
            <person name="Hayward A."/>
            <person name="Shaw L.M."/>
            <person name="Masouleh A.K."/>
            <person name="Furtado A."/>
            <person name="Henry R.J."/>
            <person name="Mitter N."/>
        </authorList>
    </citation>
    <scope>NUCLEOTIDE SEQUENCE [LARGE SCALE GENOMIC DNA]</scope>
    <source>
        <strain evidence="2">cv. Hass</strain>
    </source>
</reference>
<comment type="caution">
    <text evidence="1">The sequence shown here is derived from an EMBL/GenBank/DDBJ whole genome shotgun (WGS) entry which is preliminary data.</text>
</comment>
<keyword evidence="2" id="KW-1185">Reference proteome</keyword>
<name>A0ACC2MFH5_PERAE</name>
<accession>A0ACC2MFH5</accession>